<name>A0ABW4SQA9_9ACTN</name>
<keyword evidence="3" id="KW-1185">Reference proteome</keyword>
<feature type="transmembrane region" description="Helical" evidence="1">
    <location>
        <begin position="28"/>
        <end position="49"/>
    </location>
</feature>
<evidence type="ECO:0000256" key="1">
    <source>
        <dbReference type="SAM" id="Phobius"/>
    </source>
</evidence>
<gene>
    <name evidence="2" type="ORF">ACFSKW_09725</name>
</gene>
<accession>A0ABW4SQA9</accession>
<reference evidence="3" key="1">
    <citation type="journal article" date="2019" name="Int. J. Syst. Evol. Microbiol.">
        <title>The Global Catalogue of Microorganisms (GCM) 10K type strain sequencing project: providing services to taxonomists for standard genome sequencing and annotation.</title>
        <authorList>
            <consortium name="The Broad Institute Genomics Platform"/>
            <consortium name="The Broad Institute Genome Sequencing Center for Infectious Disease"/>
            <person name="Wu L."/>
            <person name="Ma J."/>
        </authorList>
    </citation>
    <scope>NUCLEOTIDE SEQUENCE [LARGE SCALE GENOMIC DNA]</scope>
    <source>
        <strain evidence="3">ICMP 6774ER</strain>
    </source>
</reference>
<protein>
    <recommendedName>
        <fullName evidence="4">DoxX family membrane protein</fullName>
    </recommendedName>
</protein>
<dbReference type="PANTHER" id="PTHR36974:SF1">
    <property type="entry name" value="DOXX FAMILY MEMBRANE PROTEIN"/>
    <property type="match status" value="1"/>
</dbReference>
<proteinExistence type="predicted"/>
<dbReference type="RefSeq" id="WP_379571360.1">
    <property type="nucleotide sequence ID" value="NZ_JBHUFV010000015.1"/>
</dbReference>
<keyword evidence="1" id="KW-1133">Transmembrane helix</keyword>
<keyword evidence="1" id="KW-0812">Transmembrane</keyword>
<evidence type="ECO:0000313" key="2">
    <source>
        <dbReference type="EMBL" id="MFD1931757.1"/>
    </source>
</evidence>
<comment type="caution">
    <text evidence="2">The sequence shown here is derived from an EMBL/GenBank/DDBJ whole genome shotgun (WGS) entry which is preliminary data.</text>
</comment>
<dbReference type="Proteomes" id="UP001597368">
    <property type="component" value="Unassembled WGS sequence"/>
</dbReference>
<dbReference type="EMBL" id="JBHUFV010000015">
    <property type="protein sequence ID" value="MFD1931757.1"/>
    <property type="molecule type" value="Genomic_DNA"/>
</dbReference>
<dbReference type="PANTHER" id="PTHR36974">
    <property type="entry name" value="MEMBRANE PROTEIN-RELATED"/>
    <property type="match status" value="1"/>
</dbReference>
<organism evidence="2 3">
    <name type="scientific">Nonomuraea mangrovi</name>
    <dbReference type="NCBI Taxonomy" id="2316207"/>
    <lineage>
        <taxon>Bacteria</taxon>
        <taxon>Bacillati</taxon>
        <taxon>Actinomycetota</taxon>
        <taxon>Actinomycetes</taxon>
        <taxon>Streptosporangiales</taxon>
        <taxon>Streptosporangiaceae</taxon>
        <taxon>Nonomuraea</taxon>
    </lineage>
</organism>
<feature type="transmembrane region" description="Helical" evidence="1">
    <location>
        <begin position="69"/>
        <end position="93"/>
    </location>
</feature>
<keyword evidence="1" id="KW-0472">Membrane</keyword>
<sequence length="168" mass="18046">MIVLIALVASTLVFRLMGALGVRRFDTWVVAAAHGMAVMLVLAASAHFVPKGVTVMPNHADMVAIVPPFVPFPSLMVYLTGVFELLGALGLVIRSTRWAAGLALALLFVLLLPANVYAAVADIPFGGEAATPLWQRIPEQILYIAIVLWAAASAPRPQWAQRPLLRRA</sequence>
<evidence type="ECO:0000313" key="3">
    <source>
        <dbReference type="Proteomes" id="UP001597368"/>
    </source>
</evidence>
<feature type="transmembrane region" description="Helical" evidence="1">
    <location>
        <begin position="141"/>
        <end position="159"/>
    </location>
</feature>
<feature type="transmembrane region" description="Helical" evidence="1">
    <location>
        <begin position="99"/>
        <end position="120"/>
    </location>
</feature>
<evidence type="ECO:0008006" key="4">
    <source>
        <dbReference type="Google" id="ProtNLM"/>
    </source>
</evidence>